<keyword evidence="3 6" id="KW-0732">Signal</keyword>
<evidence type="ECO:0000313" key="8">
    <source>
        <dbReference type="EMBL" id="NNH12774.1"/>
    </source>
</evidence>
<dbReference type="GO" id="GO:0046688">
    <property type="term" value="P:response to copper ion"/>
    <property type="evidence" value="ECO:0007669"/>
    <property type="project" value="InterPro"/>
</dbReference>
<reference evidence="8 10" key="1">
    <citation type="submission" date="2020-05" db="EMBL/GenBank/DDBJ databases">
        <title>MicrobeNet Type strains.</title>
        <authorList>
            <person name="Nicholson A.C."/>
        </authorList>
    </citation>
    <scope>NUCLEOTIDE SEQUENCE [LARGE SCALE GENOMIC DNA]</scope>
    <source>
        <strain evidence="8 10">ATCC 700815</strain>
    </source>
</reference>
<gene>
    <name evidence="8" type="primary">copC</name>
    <name evidence="8" type="ORF">HLB16_18045</name>
    <name evidence="9" type="ORF">NDR89_25395</name>
</gene>
<keyword evidence="4" id="KW-0574">Periplasm</keyword>
<dbReference type="AlphaFoldDB" id="A0A849BF89"/>
<feature type="signal peptide" evidence="6">
    <location>
        <begin position="1"/>
        <end position="25"/>
    </location>
</feature>
<dbReference type="GO" id="GO:0042597">
    <property type="term" value="C:periplasmic space"/>
    <property type="evidence" value="ECO:0007669"/>
    <property type="project" value="UniProtKB-SubCell"/>
</dbReference>
<sequence>MRAVRKTIQWLSLGATLLIAQAALAHPKLLSSTPADNAQVSAPDRIELRFSEGLVRQFSGANLLMTGMPGMANHGPMKIAVTVSPGDDPKTLVVTPAKPLVPGSYRLEWRAVGSDTHPVSGRISFQVK</sequence>
<evidence type="ECO:0000256" key="3">
    <source>
        <dbReference type="ARBA" id="ARBA00022729"/>
    </source>
</evidence>
<reference evidence="9" key="2">
    <citation type="submission" date="2022-06" db="EMBL/GenBank/DDBJ databases">
        <title>Complete genome sequence and characterization of Cupriavidus gilardii QJ1 isolated from contaminating cells.</title>
        <authorList>
            <person name="Qi J."/>
        </authorList>
    </citation>
    <scope>NUCLEOTIDE SEQUENCE</scope>
    <source>
        <strain evidence="9">QJ1</strain>
    </source>
</reference>
<evidence type="ECO:0000313" key="11">
    <source>
        <dbReference type="Proteomes" id="UP001056648"/>
    </source>
</evidence>
<dbReference type="Proteomes" id="UP001056648">
    <property type="component" value="Chromosome 2"/>
</dbReference>
<feature type="domain" description="CopC" evidence="7">
    <location>
        <begin position="26"/>
        <end position="127"/>
    </location>
</feature>
<dbReference type="InterPro" id="IPR047685">
    <property type="entry name" value="CopC-like"/>
</dbReference>
<evidence type="ECO:0000313" key="9">
    <source>
        <dbReference type="EMBL" id="USE79897.1"/>
    </source>
</evidence>
<comment type="subcellular location">
    <subcellularLocation>
        <location evidence="1">Periplasm</location>
    </subcellularLocation>
</comment>
<dbReference type="Proteomes" id="UP000542973">
    <property type="component" value="Unassembled WGS sequence"/>
</dbReference>
<dbReference type="Pfam" id="PF04234">
    <property type="entry name" value="CopC"/>
    <property type="match status" value="1"/>
</dbReference>
<dbReference type="SUPFAM" id="SSF81296">
    <property type="entry name" value="E set domains"/>
    <property type="match status" value="1"/>
</dbReference>
<dbReference type="GO" id="GO:0005507">
    <property type="term" value="F:copper ion binding"/>
    <property type="evidence" value="ECO:0007669"/>
    <property type="project" value="InterPro"/>
</dbReference>
<name>A0A849BF89_9BURK</name>
<dbReference type="InterPro" id="IPR014756">
    <property type="entry name" value="Ig_E-set"/>
</dbReference>
<evidence type="ECO:0000259" key="7">
    <source>
        <dbReference type="Pfam" id="PF04234"/>
    </source>
</evidence>
<feature type="chain" id="PRO_5032440338" evidence="6">
    <location>
        <begin position="26"/>
        <end position="128"/>
    </location>
</feature>
<accession>A0A849BF89</accession>
<dbReference type="NCBIfam" id="NF033814">
    <property type="entry name" value="copper_CopC"/>
    <property type="match status" value="1"/>
</dbReference>
<dbReference type="InterPro" id="IPR007348">
    <property type="entry name" value="CopC_dom"/>
</dbReference>
<dbReference type="Gene3D" id="2.60.40.1220">
    <property type="match status" value="1"/>
</dbReference>
<organism evidence="8 10">
    <name type="scientific">Cupriavidus gilardii</name>
    <dbReference type="NCBI Taxonomy" id="82541"/>
    <lineage>
        <taxon>Bacteria</taxon>
        <taxon>Pseudomonadati</taxon>
        <taxon>Pseudomonadota</taxon>
        <taxon>Betaproteobacteria</taxon>
        <taxon>Burkholderiales</taxon>
        <taxon>Burkholderiaceae</taxon>
        <taxon>Cupriavidus</taxon>
    </lineage>
</organism>
<dbReference type="RefSeq" id="WP_151022769.1">
    <property type="nucleotide sequence ID" value="NZ_BAAAEB010000035.1"/>
</dbReference>
<proteinExistence type="inferred from homology"/>
<comment type="similarity">
    <text evidence="2">Belongs to the CopC family.</text>
</comment>
<protein>
    <submittedName>
        <fullName evidence="8">Copper homeostasis periplasmic binding protein CopC</fullName>
    </submittedName>
</protein>
<evidence type="ECO:0000256" key="6">
    <source>
        <dbReference type="SAM" id="SignalP"/>
    </source>
</evidence>
<evidence type="ECO:0000313" key="10">
    <source>
        <dbReference type="Proteomes" id="UP000542973"/>
    </source>
</evidence>
<keyword evidence="11" id="KW-1185">Reference proteome</keyword>
<evidence type="ECO:0000256" key="2">
    <source>
        <dbReference type="ARBA" id="ARBA00010509"/>
    </source>
</evidence>
<evidence type="ECO:0000256" key="4">
    <source>
        <dbReference type="ARBA" id="ARBA00022764"/>
    </source>
</evidence>
<dbReference type="EMBL" id="JABEMD010000033">
    <property type="protein sequence ID" value="NNH12774.1"/>
    <property type="molecule type" value="Genomic_DNA"/>
</dbReference>
<dbReference type="EMBL" id="CP098736">
    <property type="protein sequence ID" value="USE79897.1"/>
    <property type="molecule type" value="Genomic_DNA"/>
</dbReference>
<evidence type="ECO:0000256" key="5">
    <source>
        <dbReference type="ARBA" id="ARBA00023008"/>
    </source>
</evidence>
<evidence type="ECO:0000256" key="1">
    <source>
        <dbReference type="ARBA" id="ARBA00004418"/>
    </source>
</evidence>
<dbReference type="InterPro" id="IPR014755">
    <property type="entry name" value="Cu-Rt/internalin_Ig-like"/>
</dbReference>
<keyword evidence="5" id="KW-0186">Copper</keyword>